<sequence length="176" mass="19386">MSIEDTDYRPTERFGKLTGRHVLIIMILSFGVIFAVNGIFIYEALSTFDGIEADDAYQRGRAYNKDLAAMEAQKALGWKAELSDPVSAAGGVTHLAVRFTDKTGAPLIGLKVNATFFRPVMVGVDQTAVMRETAPGRYEADFKLDYDGNWIVRLAALGASNEKFAQETRAFIKPAR</sequence>
<keyword evidence="1" id="KW-1133">Transmembrane helix</keyword>
<keyword evidence="3" id="KW-1185">Reference proteome</keyword>
<dbReference type="AlphaFoldDB" id="A0A6N6VKH1"/>
<dbReference type="Pfam" id="PF05751">
    <property type="entry name" value="FixH"/>
    <property type="match status" value="1"/>
</dbReference>
<name>A0A6N6VKH1_9HYPH</name>
<reference evidence="2 3" key="1">
    <citation type="submission" date="2019-09" db="EMBL/GenBank/DDBJ databases">
        <title>Parvibaculum sedimenti sp. nov., isolated from sediment.</title>
        <authorList>
            <person name="Wang Y."/>
        </authorList>
    </citation>
    <scope>NUCLEOTIDE SEQUENCE [LARGE SCALE GENOMIC DNA]</scope>
    <source>
        <strain evidence="2 3">HXT-9</strain>
    </source>
</reference>
<dbReference type="EMBL" id="WESC01000004">
    <property type="protein sequence ID" value="KAB7741319.1"/>
    <property type="molecule type" value="Genomic_DNA"/>
</dbReference>
<evidence type="ECO:0000313" key="2">
    <source>
        <dbReference type="EMBL" id="KAB7741319.1"/>
    </source>
</evidence>
<keyword evidence="1" id="KW-0472">Membrane</keyword>
<accession>A0A6N6VKH1</accession>
<dbReference type="RefSeq" id="WP_152215290.1">
    <property type="nucleotide sequence ID" value="NZ_JBAQYD010000239.1"/>
</dbReference>
<comment type="caution">
    <text evidence="2">The sequence shown here is derived from an EMBL/GenBank/DDBJ whole genome shotgun (WGS) entry which is preliminary data.</text>
</comment>
<organism evidence="2 3">
    <name type="scientific">Parvibaculum sedimenti</name>
    <dbReference type="NCBI Taxonomy" id="2608632"/>
    <lineage>
        <taxon>Bacteria</taxon>
        <taxon>Pseudomonadati</taxon>
        <taxon>Pseudomonadota</taxon>
        <taxon>Alphaproteobacteria</taxon>
        <taxon>Hyphomicrobiales</taxon>
        <taxon>Parvibaculaceae</taxon>
        <taxon>Parvibaculum</taxon>
    </lineage>
</organism>
<dbReference type="InterPro" id="IPR018037">
    <property type="entry name" value="FixH_proteobacterial"/>
</dbReference>
<evidence type="ECO:0000256" key="1">
    <source>
        <dbReference type="SAM" id="Phobius"/>
    </source>
</evidence>
<feature type="transmembrane region" description="Helical" evidence="1">
    <location>
        <begin position="21"/>
        <end position="42"/>
    </location>
</feature>
<dbReference type="PIRSF" id="PIRSF011386">
    <property type="entry name" value="FixH"/>
    <property type="match status" value="1"/>
</dbReference>
<proteinExistence type="predicted"/>
<evidence type="ECO:0000313" key="3">
    <source>
        <dbReference type="Proteomes" id="UP000468901"/>
    </source>
</evidence>
<keyword evidence="1" id="KW-0812">Transmembrane</keyword>
<dbReference type="InterPro" id="IPR008620">
    <property type="entry name" value="FixH"/>
</dbReference>
<gene>
    <name evidence="2" type="ORF">F2P47_06140</name>
</gene>
<protein>
    <recommendedName>
        <fullName evidence="4">Nitrogen fixation protein FixH</fullName>
    </recommendedName>
</protein>
<dbReference type="Proteomes" id="UP000468901">
    <property type="component" value="Unassembled WGS sequence"/>
</dbReference>
<evidence type="ECO:0008006" key="4">
    <source>
        <dbReference type="Google" id="ProtNLM"/>
    </source>
</evidence>